<organism evidence="1 2">
    <name type="scientific">Zavarzinia aquatilis</name>
    <dbReference type="NCBI Taxonomy" id="2211142"/>
    <lineage>
        <taxon>Bacteria</taxon>
        <taxon>Pseudomonadati</taxon>
        <taxon>Pseudomonadota</taxon>
        <taxon>Alphaproteobacteria</taxon>
        <taxon>Rhodospirillales</taxon>
        <taxon>Zavarziniaceae</taxon>
        <taxon>Zavarzinia</taxon>
    </lineage>
</organism>
<name>A0A317EI38_9PROT</name>
<evidence type="ECO:0000313" key="2">
    <source>
        <dbReference type="Proteomes" id="UP000245461"/>
    </source>
</evidence>
<evidence type="ECO:0000313" key="1">
    <source>
        <dbReference type="EMBL" id="PWR25730.1"/>
    </source>
</evidence>
<dbReference type="Proteomes" id="UP000245461">
    <property type="component" value="Unassembled WGS sequence"/>
</dbReference>
<comment type="caution">
    <text evidence="1">The sequence shown here is derived from an EMBL/GenBank/DDBJ whole genome shotgun (WGS) entry which is preliminary data.</text>
</comment>
<protein>
    <recommendedName>
        <fullName evidence="3">HTH iclR-type domain-containing protein</fullName>
    </recommendedName>
</protein>
<proteinExistence type="predicted"/>
<dbReference type="EMBL" id="QGLE01000001">
    <property type="protein sequence ID" value="PWR25730.1"/>
    <property type="molecule type" value="Genomic_DNA"/>
</dbReference>
<gene>
    <name evidence="1" type="ORF">DKG74_01855</name>
</gene>
<sequence>MVTRSEEMDNSRLFTIHFLRFFLRASRQMTEAFDGDMEMAIIAQAVAISTVEALLRENNFKEEFRSLDAIVGTERQRGCNALSISQATGLPRETVRRKMLRLVEMDILIRRGKGDFIIRPGVVQGPIYRALYQDIAVMAARMFGDCLDDGIFNLVGKTST</sequence>
<accession>A0A317EI38</accession>
<keyword evidence="2" id="KW-1185">Reference proteome</keyword>
<reference evidence="1 2" key="1">
    <citation type="submission" date="2018-05" db="EMBL/GenBank/DDBJ databases">
        <title>Zavarzinia sp. HR-AS.</title>
        <authorList>
            <person name="Lee Y."/>
            <person name="Jeon C.O."/>
        </authorList>
    </citation>
    <scope>NUCLEOTIDE SEQUENCE [LARGE SCALE GENOMIC DNA]</scope>
    <source>
        <strain evidence="1 2">HR-AS</strain>
    </source>
</reference>
<evidence type="ECO:0008006" key="3">
    <source>
        <dbReference type="Google" id="ProtNLM"/>
    </source>
</evidence>
<dbReference type="AlphaFoldDB" id="A0A317EI38"/>